<reference evidence="1 2" key="1">
    <citation type="submission" date="2019-05" db="EMBL/GenBank/DDBJ databases">
        <title>Another draft genome of Portunus trituberculatus and its Hox gene families provides insights of decapod evolution.</title>
        <authorList>
            <person name="Jeong J.-H."/>
            <person name="Song I."/>
            <person name="Kim S."/>
            <person name="Choi T."/>
            <person name="Kim D."/>
            <person name="Ryu S."/>
            <person name="Kim W."/>
        </authorList>
    </citation>
    <scope>NUCLEOTIDE SEQUENCE [LARGE SCALE GENOMIC DNA]</scope>
    <source>
        <tissue evidence="1">Muscle</tissue>
    </source>
</reference>
<evidence type="ECO:0000313" key="1">
    <source>
        <dbReference type="EMBL" id="MPC36018.1"/>
    </source>
</evidence>
<comment type="caution">
    <text evidence="1">The sequence shown here is derived from an EMBL/GenBank/DDBJ whole genome shotgun (WGS) entry which is preliminary data.</text>
</comment>
<organism evidence="1 2">
    <name type="scientific">Portunus trituberculatus</name>
    <name type="common">Swimming crab</name>
    <name type="synonym">Neptunus trituberculatus</name>
    <dbReference type="NCBI Taxonomy" id="210409"/>
    <lineage>
        <taxon>Eukaryota</taxon>
        <taxon>Metazoa</taxon>
        <taxon>Ecdysozoa</taxon>
        <taxon>Arthropoda</taxon>
        <taxon>Crustacea</taxon>
        <taxon>Multicrustacea</taxon>
        <taxon>Malacostraca</taxon>
        <taxon>Eumalacostraca</taxon>
        <taxon>Eucarida</taxon>
        <taxon>Decapoda</taxon>
        <taxon>Pleocyemata</taxon>
        <taxon>Brachyura</taxon>
        <taxon>Eubrachyura</taxon>
        <taxon>Portunoidea</taxon>
        <taxon>Portunidae</taxon>
        <taxon>Portuninae</taxon>
        <taxon>Portunus</taxon>
    </lineage>
</organism>
<name>A0A5B7ERW6_PORTR</name>
<proteinExistence type="predicted"/>
<gene>
    <name evidence="1" type="ORF">E2C01_029462</name>
</gene>
<evidence type="ECO:0000313" key="2">
    <source>
        <dbReference type="Proteomes" id="UP000324222"/>
    </source>
</evidence>
<dbReference type="Proteomes" id="UP000324222">
    <property type="component" value="Unassembled WGS sequence"/>
</dbReference>
<accession>A0A5B7ERW6</accession>
<keyword evidence="2" id="KW-1185">Reference proteome</keyword>
<sequence length="43" mass="4810">MLVTLNHSTNGITSKRYMVGFEPPRGRLPDPMLTILSTTPLPR</sequence>
<dbReference type="EMBL" id="VSRR010003408">
    <property type="protein sequence ID" value="MPC36018.1"/>
    <property type="molecule type" value="Genomic_DNA"/>
</dbReference>
<protein>
    <submittedName>
        <fullName evidence="1">Uncharacterized protein</fullName>
    </submittedName>
</protein>
<dbReference type="AlphaFoldDB" id="A0A5B7ERW6"/>